<dbReference type="GO" id="GO:0032259">
    <property type="term" value="P:methylation"/>
    <property type="evidence" value="ECO:0007669"/>
    <property type="project" value="UniProtKB-KW"/>
</dbReference>
<dbReference type="NCBIfam" id="NF008149">
    <property type="entry name" value="PRK10901.1"/>
    <property type="match status" value="1"/>
</dbReference>
<dbReference type="PROSITE" id="PS51686">
    <property type="entry name" value="SAM_MT_RSMB_NOP"/>
    <property type="match status" value="1"/>
</dbReference>
<evidence type="ECO:0000256" key="1">
    <source>
        <dbReference type="ARBA" id="ARBA00002724"/>
    </source>
</evidence>
<dbReference type="Gene3D" id="1.10.287.730">
    <property type="entry name" value="Helix hairpin bin"/>
    <property type="match status" value="1"/>
</dbReference>
<protein>
    <recommendedName>
        <fullName evidence="4">16S rRNA (cytosine(967)-C(5))-methyltransferase</fullName>
        <ecNumber evidence="4">2.1.1.176</ecNumber>
    </recommendedName>
    <alternativeName>
        <fullName evidence="11">16S rRNA m5C967 methyltransferase</fullName>
    </alternativeName>
    <alternativeName>
        <fullName evidence="12">rRNA (cytosine-C(5)-)-methyltransferase RsmB</fullName>
    </alternativeName>
</protein>
<dbReference type="PROSITE" id="PS01153">
    <property type="entry name" value="NOL1_NOP2_SUN"/>
    <property type="match status" value="1"/>
</dbReference>
<evidence type="ECO:0000313" key="16">
    <source>
        <dbReference type="EMBL" id="MFC3700947.1"/>
    </source>
</evidence>
<evidence type="ECO:0000256" key="9">
    <source>
        <dbReference type="ARBA" id="ARBA00022691"/>
    </source>
</evidence>
<dbReference type="Gene3D" id="3.30.70.1170">
    <property type="entry name" value="Sun protein, domain 3"/>
    <property type="match status" value="1"/>
</dbReference>
<evidence type="ECO:0000256" key="8">
    <source>
        <dbReference type="ARBA" id="ARBA00022679"/>
    </source>
</evidence>
<dbReference type="InterPro" id="IPR054728">
    <property type="entry name" value="RsmB-like_ferredoxin"/>
</dbReference>
<evidence type="ECO:0000259" key="15">
    <source>
        <dbReference type="PROSITE" id="PS51686"/>
    </source>
</evidence>
<evidence type="ECO:0000256" key="4">
    <source>
        <dbReference type="ARBA" id="ARBA00012140"/>
    </source>
</evidence>
<dbReference type="InterPro" id="IPR018314">
    <property type="entry name" value="RsmB/NOL1/NOP2-like_CS"/>
</dbReference>
<dbReference type="Pfam" id="PF22458">
    <property type="entry name" value="RsmF-B_ferredox"/>
    <property type="match status" value="1"/>
</dbReference>
<evidence type="ECO:0000256" key="5">
    <source>
        <dbReference type="ARBA" id="ARBA00022490"/>
    </source>
</evidence>
<keyword evidence="9 14" id="KW-0949">S-adenosyl-L-methionine</keyword>
<evidence type="ECO:0000256" key="3">
    <source>
        <dbReference type="ARBA" id="ARBA00007494"/>
    </source>
</evidence>
<feature type="active site" description="Nucleophile" evidence="14">
    <location>
        <position position="369"/>
    </location>
</feature>
<evidence type="ECO:0000256" key="6">
    <source>
        <dbReference type="ARBA" id="ARBA00022552"/>
    </source>
</evidence>
<comment type="function">
    <text evidence="1">Specifically methylates the cytosine at position 967 (m5C967) of 16S rRNA.</text>
</comment>
<dbReference type="SUPFAM" id="SSF48013">
    <property type="entry name" value="NusB-like"/>
    <property type="match status" value="1"/>
</dbReference>
<comment type="similarity">
    <text evidence="3 14">Belongs to the class I-like SAM-binding methyltransferase superfamily. RsmB/NOP family.</text>
</comment>
<dbReference type="InterPro" id="IPR001678">
    <property type="entry name" value="MeTrfase_RsmB-F_NOP2_dom"/>
</dbReference>
<evidence type="ECO:0000256" key="11">
    <source>
        <dbReference type="ARBA" id="ARBA00030399"/>
    </source>
</evidence>
<comment type="subcellular location">
    <subcellularLocation>
        <location evidence="2">Cytoplasm</location>
    </subcellularLocation>
</comment>
<dbReference type="Pfam" id="PF01029">
    <property type="entry name" value="NusB"/>
    <property type="match status" value="1"/>
</dbReference>
<dbReference type="InterPro" id="IPR035926">
    <property type="entry name" value="NusB-like_sf"/>
</dbReference>
<accession>A0ABV7WPA1</accession>
<organism evidence="16 17">
    <name type="scientific">Reinekea marina</name>
    <dbReference type="NCBI Taxonomy" id="1310421"/>
    <lineage>
        <taxon>Bacteria</taxon>
        <taxon>Pseudomonadati</taxon>
        <taxon>Pseudomonadota</taxon>
        <taxon>Gammaproteobacteria</taxon>
        <taxon>Oceanospirillales</taxon>
        <taxon>Saccharospirillaceae</taxon>
        <taxon>Reinekea</taxon>
    </lineage>
</organism>
<comment type="caution">
    <text evidence="16">The sequence shown here is derived from an EMBL/GenBank/DDBJ whole genome shotgun (WGS) entry which is preliminary data.</text>
</comment>
<evidence type="ECO:0000256" key="12">
    <source>
        <dbReference type="ARBA" id="ARBA00031088"/>
    </source>
</evidence>
<gene>
    <name evidence="16" type="primary">rsmB</name>
    <name evidence="16" type="ORF">ACFOND_04770</name>
</gene>
<dbReference type="Pfam" id="PF01189">
    <property type="entry name" value="Methyltr_RsmB-F"/>
    <property type="match status" value="1"/>
</dbReference>
<evidence type="ECO:0000256" key="13">
    <source>
        <dbReference type="ARBA" id="ARBA00047283"/>
    </source>
</evidence>
<dbReference type="Gene3D" id="3.40.50.150">
    <property type="entry name" value="Vaccinia Virus protein VP39"/>
    <property type="match status" value="1"/>
</dbReference>
<dbReference type="InterPro" id="IPR006027">
    <property type="entry name" value="NusB_RsmB_TIM44"/>
</dbReference>
<evidence type="ECO:0000256" key="2">
    <source>
        <dbReference type="ARBA" id="ARBA00004496"/>
    </source>
</evidence>
<evidence type="ECO:0000256" key="7">
    <source>
        <dbReference type="ARBA" id="ARBA00022603"/>
    </source>
</evidence>
<feature type="binding site" evidence="14">
    <location>
        <begin position="249"/>
        <end position="255"/>
    </location>
    <ligand>
        <name>S-adenosyl-L-methionine</name>
        <dbReference type="ChEBI" id="CHEBI:59789"/>
    </ligand>
</feature>
<dbReference type="InterPro" id="IPR023267">
    <property type="entry name" value="RCMT"/>
</dbReference>
<feature type="binding site" evidence="14">
    <location>
        <position position="316"/>
    </location>
    <ligand>
        <name>S-adenosyl-L-methionine</name>
        <dbReference type="ChEBI" id="CHEBI:59789"/>
    </ligand>
</feature>
<dbReference type="Gene3D" id="1.10.940.10">
    <property type="entry name" value="NusB-like"/>
    <property type="match status" value="1"/>
</dbReference>
<dbReference type="PRINTS" id="PR02008">
    <property type="entry name" value="RCMTFAMILY"/>
</dbReference>
<evidence type="ECO:0000256" key="10">
    <source>
        <dbReference type="ARBA" id="ARBA00022884"/>
    </source>
</evidence>
<dbReference type="InterPro" id="IPR004573">
    <property type="entry name" value="rRNA_ssu_MeTfrase_B"/>
</dbReference>
<keyword evidence="6" id="KW-0698">rRNA processing</keyword>
<feature type="domain" description="SAM-dependent MTase RsmB/NOP-type" evidence="15">
    <location>
        <begin position="159"/>
        <end position="427"/>
    </location>
</feature>
<keyword evidence="8 14" id="KW-0808">Transferase</keyword>
<dbReference type="PANTHER" id="PTHR22807">
    <property type="entry name" value="NOP2 YEAST -RELATED NOL1/NOP2/FMU SUN DOMAIN-CONTAINING"/>
    <property type="match status" value="1"/>
</dbReference>
<sequence>MSLSTRLAAADTLYQMVEHGRSLNDLIPANLEKLDIDQHPFYQQLVYGATRYYFALDEIASLLLEKPIKEKERLVHMLLLVGVYQLWKLEVADHAALNETVQAAVDSKKQWAKPLLNATLRRFQREKEQITADLRRRDSFPGWLNKRLRKAYPDHWQDICQQSNQLGPMTLRVNQRHHTRDAWLALADEQGLECQATEYSPVGIHLAAPAPVFALPGFEQGQISVQDEAAQMCATLLNVQDGEKVLDACAAPGGKTGHLLESANIDLIALDVDERRLTRVEENLSRIGLAATLTACDAGDLAQWWNGEAFDAVLLDAPCSGTGVIRRHPDIKLLRKSADITALAKVQKNLLEKLWSTVKPGGRLLYATCSILPDENSDQVVQFLANHADAELLALNLKTDVACEAGVQWLPRSEGHDGFYFALLHKKATEQ</sequence>
<keyword evidence="10 14" id="KW-0694">RNA-binding</keyword>
<dbReference type="GO" id="GO:0008168">
    <property type="term" value="F:methyltransferase activity"/>
    <property type="evidence" value="ECO:0007669"/>
    <property type="project" value="UniProtKB-KW"/>
</dbReference>
<dbReference type="InterPro" id="IPR049560">
    <property type="entry name" value="MeTrfase_RsmB-F_NOP2_cat"/>
</dbReference>
<dbReference type="SUPFAM" id="SSF53335">
    <property type="entry name" value="S-adenosyl-L-methionine-dependent methyltransferases"/>
    <property type="match status" value="1"/>
</dbReference>
<feature type="binding site" evidence="14">
    <location>
        <position position="271"/>
    </location>
    <ligand>
        <name>S-adenosyl-L-methionine</name>
        <dbReference type="ChEBI" id="CHEBI:59789"/>
    </ligand>
</feature>
<dbReference type="RefSeq" id="WP_290280357.1">
    <property type="nucleotide sequence ID" value="NZ_JAUFQI010000001.1"/>
</dbReference>
<evidence type="ECO:0000313" key="17">
    <source>
        <dbReference type="Proteomes" id="UP001595710"/>
    </source>
</evidence>
<dbReference type="EMBL" id="JBHRYN010000007">
    <property type="protein sequence ID" value="MFC3700947.1"/>
    <property type="molecule type" value="Genomic_DNA"/>
</dbReference>
<feature type="binding site" evidence="14">
    <location>
        <position position="297"/>
    </location>
    <ligand>
        <name>S-adenosyl-L-methionine</name>
        <dbReference type="ChEBI" id="CHEBI:59789"/>
    </ligand>
</feature>
<proteinExistence type="inferred from homology"/>
<keyword evidence="7 14" id="KW-0489">Methyltransferase</keyword>
<reference evidence="17" key="1">
    <citation type="journal article" date="2019" name="Int. J. Syst. Evol. Microbiol.">
        <title>The Global Catalogue of Microorganisms (GCM) 10K type strain sequencing project: providing services to taxonomists for standard genome sequencing and annotation.</title>
        <authorList>
            <consortium name="The Broad Institute Genomics Platform"/>
            <consortium name="The Broad Institute Genome Sequencing Center for Infectious Disease"/>
            <person name="Wu L."/>
            <person name="Ma J."/>
        </authorList>
    </citation>
    <scope>NUCLEOTIDE SEQUENCE [LARGE SCALE GENOMIC DNA]</scope>
    <source>
        <strain evidence="17">CECT 8288</strain>
    </source>
</reference>
<dbReference type="Proteomes" id="UP001595710">
    <property type="component" value="Unassembled WGS sequence"/>
</dbReference>
<keyword evidence="17" id="KW-1185">Reference proteome</keyword>
<dbReference type="InterPro" id="IPR029063">
    <property type="entry name" value="SAM-dependent_MTases_sf"/>
</dbReference>
<name>A0ABV7WPA1_9GAMM</name>
<dbReference type="NCBIfam" id="TIGR00563">
    <property type="entry name" value="rsmB"/>
    <property type="match status" value="1"/>
</dbReference>
<dbReference type="CDD" id="cd02440">
    <property type="entry name" value="AdoMet_MTases"/>
    <property type="match status" value="1"/>
</dbReference>
<dbReference type="PANTHER" id="PTHR22807:SF61">
    <property type="entry name" value="NOL1_NOP2_SUN FAMILY PROTEIN _ ANTITERMINATION NUSB DOMAIN-CONTAINING PROTEIN"/>
    <property type="match status" value="1"/>
</dbReference>
<evidence type="ECO:0000256" key="14">
    <source>
        <dbReference type="PROSITE-ProRule" id="PRU01023"/>
    </source>
</evidence>
<keyword evidence="5" id="KW-0963">Cytoplasm</keyword>
<comment type="catalytic activity">
    <reaction evidence="13">
        <text>cytidine(967) in 16S rRNA + S-adenosyl-L-methionine = 5-methylcytidine(967) in 16S rRNA + S-adenosyl-L-homocysteine + H(+)</text>
        <dbReference type="Rhea" id="RHEA:42748"/>
        <dbReference type="Rhea" id="RHEA-COMP:10219"/>
        <dbReference type="Rhea" id="RHEA-COMP:10220"/>
        <dbReference type="ChEBI" id="CHEBI:15378"/>
        <dbReference type="ChEBI" id="CHEBI:57856"/>
        <dbReference type="ChEBI" id="CHEBI:59789"/>
        <dbReference type="ChEBI" id="CHEBI:74483"/>
        <dbReference type="ChEBI" id="CHEBI:82748"/>
        <dbReference type="EC" id="2.1.1.176"/>
    </reaction>
</comment>
<dbReference type="EC" id="2.1.1.176" evidence="4"/>